<dbReference type="EMBL" id="BGZK01001461">
    <property type="protein sequence ID" value="GBP80408.1"/>
    <property type="molecule type" value="Genomic_DNA"/>
</dbReference>
<dbReference type="Proteomes" id="UP000299102">
    <property type="component" value="Unassembled WGS sequence"/>
</dbReference>
<gene>
    <name evidence="1" type="ORF">EVAR_57662_1</name>
</gene>
<reference evidence="1 2" key="1">
    <citation type="journal article" date="2019" name="Commun. Biol.">
        <title>The bagworm genome reveals a unique fibroin gene that provides high tensile strength.</title>
        <authorList>
            <person name="Kono N."/>
            <person name="Nakamura H."/>
            <person name="Ohtoshi R."/>
            <person name="Tomita M."/>
            <person name="Numata K."/>
            <person name="Arakawa K."/>
        </authorList>
    </citation>
    <scope>NUCLEOTIDE SEQUENCE [LARGE SCALE GENOMIC DNA]</scope>
</reference>
<name>A0A4C1YWA9_EUMVA</name>
<evidence type="ECO:0000313" key="1">
    <source>
        <dbReference type="EMBL" id="GBP80408.1"/>
    </source>
</evidence>
<sequence length="88" mass="10040">MTELAPHHALLMRRRSKADYRFRCARHGVVTRNRFGRSIESRQLISLSCRSIQETNRLAINTGVWLCLSVTRLPPPDEVPALRKGLSA</sequence>
<accession>A0A4C1YWA9</accession>
<dbReference type="AlphaFoldDB" id="A0A4C1YWA9"/>
<proteinExistence type="predicted"/>
<protein>
    <submittedName>
        <fullName evidence="1">Uncharacterized protein</fullName>
    </submittedName>
</protein>
<organism evidence="1 2">
    <name type="scientific">Eumeta variegata</name>
    <name type="common">Bagworm moth</name>
    <name type="synonym">Eumeta japonica</name>
    <dbReference type="NCBI Taxonomy" id="151549"/>
    <lineage>
        <taxon>Eukaryota</taxon>
        <taxon>Metazoa</taxon>
        <taxon>Ecdysozoa</taxon>
        <taxon>Arthropoda</taxon>
        <taxon>Hexapoda</taxon>
        <taxon>Insecta</taxon>
        <taxon>Pterygota</taxon>
        <taxon>Neoptera</taxon>
        <taxon>Endopterygota</taxon>
        <taxon>Lepidoptera</taxon>
        <taxon>Glossata</taxon>
        <taxon>Ditrysia</taxon>
        <taxon>Tineoidea</taxon>
        <taxon>Psychidae</taxon>
        <taxon>Oiketicinae</taxon>
        <taxon>Eumeta</taxon>
    </lineage>
</organism>
<comment type="caution">
    <text evidence="1">The sequence shown here is derived from an EMBL/GenBank/DDBJ whole genome shotgun (WGS) entry which is preliminary data.</text>
</comment>
<keyword evidence="2" id="KW-1185">Reference proteome</keyword>
<evidence type="ECO:0000313" key="2">
    <source>
        <dbReference type="Proteomes" id="UP000299102"/>
    </source>
</evidence>